<name>A0A4U1B3F2_9GAMM</name>
<evidence type="ECO:0000313" key="2">
    <source>
        <dbReference type="EMBL" id="TKB44358.1"/>
    </source>
</evidence>
<evidence type="ECO:0000313" key="3">
    <source>
        <dbReference type="Proteomes" id="UP000307999"/>
    </source>
</evidence>
<protein>
    <submittedName>
        <fullName evidence="2">D-alanyl-D-alanine carboxypeptidase family protein</fullName>
    </submittedName>
</protein>
<sequence>MTPEQLTGQIQDHIEYIADNIGLHKQVVQPWQAMQQAAMDDGFNLQIVSGFRSYDRQLGIFNAKFEGQRPVLDINNQPVDMQNLATEEQIHAILLYSALPGASRHHWGTDIDVFDPDLLAGKKLQLEPWEYDTGGPMAPLNQWLENNCHQFDFYRPYQSFQGGIAPEPWHLSYRPLAESFERQLDINVLTQCLRRKPTVASNIVAKLLPSILTRYVKITG</sequence>
<keyword evidence="2" id="KW-0378">Hydrolase</keyword>
<gene>
    <name evidence="2" type="ORF">E8M12_11950</name>
</gene>
<accession>A0A4U1B3F2</accession>
<dbReference type="EMBL" id="SWDB01000029">
    <property type="protein sequence ID" value="TKB44358.1"/>
    <property type="molecule type" value="Genomic_DNA"/>
</dbReference>
<keyword evidence="2" id="KW-0645">Protease</keyword>
<dbReference type="InterPro" id="IPR003709">
    <property type="entry name" value="VanY-like_core_dom"/>
</dbReference>
<dbReference type="Proteomes" id="UP000307999">
    <property type="component" value="Unassembled WGS sequence"/>
</dbReference>
<dbReference type="RefSeq" id="WP_136736375.1">
    <property type="nucleotide sequence ID" value="NZ_SWDB01000029.1"/>
</dbReference>
<keyword evidence="3" id="KW-1185">Reference proteome</keyword>
<dbReference type="OrthoDB" id="9792074at2"/>
<proteinExistence type="predicted"/>
<dbReference type="Pfam" id="PF02557">
    <property type="entry name" value="VanY"/>
    <property type="match status" value="1"/>
</dbReference>
<keyword evidence="2" id="KW-0121">Carboxypeptidase</keyword>
<dbReference type="GO" id="GO:0004180">
    <property type="term" value="F:carboxypeptidase activity"/>
    <property type="evidence" value="ECO:0007669"/>
    <property type="project" value="UniProtKB-KW"/>
</dbReference>
<reference evidence="2 3" key="1">
    <citation type="submission" date="2019-04" db="EMBL/GenBank/DDBJ databases">
        <title>Thalassotalea guangxiensis sp. nov., isolated from sediment of the coastal wetland.</title>
        <authorList>
            <person name="Zheng S."/>
            <person name="Zhang D."/>
        </authorList>
    </citation>
    <scope>NUCLEOTIDE SEQUENCE [LARGE SCALE GENOMIC DNA]</scope>
    <source>
        <strain evidence="2 3">ZS-4</strain>
    </source>
</reference>
<dbReference type="InterPro" id="IPR052179">
    <property type="entry name" value="DD-CPase-like"/>
</dbReference>
<dbReference type="AlphaFoldDB" id="A0A4U1B3F2"/>
<comment type="caution">
    <text evidence="2">The sequence shown here is derived from an EMBL/GenBank/DDBJ whole genome shotgun (WGS) entry which is preliminary data.</text>
</comment>
<dbReference type="SUPFAM" id="SSF55166">
    <property type="entry name" value="Hedgehog/DD-peptidase"/>
    <property type="match status" value="1"/>
</dbReference>
<feature type="domain" description="D-alanyl-D-alanine carboxypeptidase-like core" evidence="1">
    <location>
        <begin position="22"/>
        <end position="175"/>
    </location>
</feature>
<evidence type="ECO:0000259" key="1">
    <source>
        <dbReference type="Pfam" id="PF02557"/>
    </source>
</evidence>
<dbReference type="GO" id="GO:0006508">
    <property type="term" value="P:proteolysis"/>
    <property type="evidence" value="ECO:0007669"/>
    <property type="project" value="InterPro"/>
</dbReference>
<dbReference type="PANTHER" id="PTHR34385:SF1">
    <property type="entry name" value="PEPTIDOGLYCAN L-ALANYL-D-GLUTAMATE ENDOPEPTIDASE CWLK"/>
    <property type="match status" value="1"/>
</dbReference>
<organism evidence="2 3">
    <name type="scientific">Thalassotalea mangrovi</name>
    <dbReference type="NCBI Taxonomy" id="2572245"/>
    <lineage>
        <taxon>Bacteria</taxon>
        <taxon>Pseudomonadati</taxon>
        <taxon>Pseudomonadota</taxon>
        <taxon>Gammaproteobacteria</taxon>
        <taxon>Alteromonadales</taxon>
        <taxon>Colwelliaceae</taxon>
        <taxon>Thalassotalea</taxon>
    </lineage>
</organism>
<dbReference type="Gene3D" id="3.30.1380.10">
    <property type="match status" value="1"/>
</dbReference>
<dbReference type="CDD" id="cd14847">
    <property type="entry name" value="DD-carboxypeptidase_like"/>
    <property type="match status" value="1"/>
</dbReference>
<dbReference type="InterPro" id="IPR009045">
    <property type="entry name" value="Zn_M74/Hedgehog-like"/>
</dbReference>
<dbReference type="PANTHER" id="PTHR34385">
    <property type="entry name" value="D-ALANYL-D-ALANINE CARBOXYPEPTIDASE"/>
    <property type="match status" value="1"/>
</dbReference>